<dbReference type="Proteomes" id="UP000814033">
    <property type="component" value="Unassembled WGS sequence"/>
</dbReference>
<dbReference type="EMBL" id="MU276247">
    <property type="protein sequence ID" value="KAI0039924.1"/>
    <property type="molecule type" value="Genomic_DNA"/>
</dbReference>
<organism evidence="1 2">
    <name type="scientific">Auriscalpium vulgare</name>
    <dbReference type="NCBI Taxonomy" id="40419"/>
    <lineage>
        <taxon>Eukaryota</taxon>
        <taxon>Fungi</taxon>
        <taxon>Dikarya</taxon>
        <taxon>Basidiomycota</taxon>
        <taxon>Agaricomycotina</taxon>
        <taxon>Agaricomycetes</taxon>
        <taxon>Russulales</taxon>
        <taxon>Auriscalpiaceae</taxon>
        <taxon>Auriscalpium</taxon>
    </lineage>
</organism>
<protein>
    <submittedName>
        <fullName evidence="1">Uncharacterized protein</fullName>
    </submittedName>
</protein>
<accession>A0ACB8R6Z7</accession>
<reference evidence="1" key="2">
    <citation type="journal article" date="2022" name="New Phytol.">
        <title>Evolutionary transition to the ectomycorrhizal habit in the genomes of a hyperdiverse lineage of mushroom-forming fungi.</title>
        <authorList>
            <person name="Looney B."/>
            <person name="Miyauchi S."/>
            <person name="Morin E."/>
            <person name="Drula E."/>
            <person name="Courty P.E."/>
            <person name="Kohler A."/>
            <person name="Kuo A."/>
            <person name="LaButti K."/>
            <person name="Pangilinan J."/>
            <person name="Lipzen A."/>
            <person name="Riley R."/>
            <person name="Andreopoulos W."/>
            <person name="He G."/>
            <person name="Johnson J."/>
            <person name="Nolan M."/>
            <person name="Tritt A."/>
            <person name="Barry K.W."/>
            <person name="Grigoriev I.V."/>
            <person name="Nagy L.G."/>
            <person name="Hibbett D."/>
            <person name="Henrissat B."/>
            <person name="Matheny P.B."/>
            <person name="Labbe J."/>
            <person name="Martin F.M."/>
        </authorList>
    </citation>
    <scope>NUCLEOTIDE SEQUENCE</scope>
    <source>
        <strain evidence="1">FP105234-sp</strain>
    </source>
</reference>
<keyword evidence="2" id="KW-1185">Reference proteome</keyword>
<reference evidence="1" key="1">
    <citation type="submission" date="2021-02" db="EMBL/GenBank/DDBJ databases">
        <authorList>
            <consortium name="DOE Joint Genome Institute"/>
            <person name="Ahrendt S."/>
            <person name="Looney B.P."/>
            <person name="Miyauchi S."/>
            <person name="Morin E."/>
            <person name="Drula E."/>
            <person name="Courty P.E."/>
            <person name="Chicoki N."/>
            <person name="Fauchery L."/>
            <person name="Kohler A."/>
            <person name="Kuo A."/>
            <person name="Labutti K."/>
            <person name="Pangilinan J."/>
            <person name="Lipzen A."/>
            <person name="Riley R."/>
            <person name="Andreopoulos W."/>
            <person name="He G."/>
            <person name="Johnson J."/>
            <person name="Barry K.W."/>
            <person name="Grigoriev I.V."/>
            <person name="Nagy L."/>
            <person name="Hibbett D."/>
            <person name="Henrissat B."/>
            <person name="Matheny P.B."/>
            <person name="Labbe J."/>
            <person name="Martin F."/>
        </authorList>
    </citation>
    <scope>NUCLEOTIDE SEQUENCE</scope>
    <source>
        <strain evidence="1">FP105234-sp</strain>
    </source>
</reference>
<evidence type="ECO:0000313" key="1">
    <source>
        <dbReference type="EMBL" id="KAI0039924.1"/>
    </source>
</evidence>
<evidence type="ECO:0000313" key="2">
    <source>
        <dbReference type="Proteomes" id="UP000814033"/>
    </source>
</evidence>
<comment type="caution">
    <text evidence="1">The sequence shown here is derived from an EMBL/GenBank/DDBJ whole genome shotgun (WGS) entry which is preliminary data.</text>
</comment>
<gene>
    <name evidence="1" type="ORF">FA95DRAFT_966426</name>
</gene>
<sequence length="216" mass="22293">MSTPPSTFSRMLAMLKGEPDPIGVHAASACPRLADPDSDNVGIGGPMLMYASGDKGKRTTAVTDAEPARLPQHHPRDGAQYRGAQARGGLQRGALPAVGPYAARPARAGRARRRRSAREVHHRAGAVDVQQVDDPSTGGNADALDSEAVQGVPGRLPHPAAQDQARGGPRTDAQAQAREACTPRALRADVPSPEVPVSAGGRAAAVALLSAPRGPR</sequence>
<name>A0ACB8R6Z7_9AGAM</name>
<proteinExistence type="predicted"/>